<keyword evidence="1" id="KW-0812">Transmembrane</keyword>
<dbReference type="InterPro" id="IPR010384">
    <property type="entry name" value="MtfA_fam"/>
</dbReference>
<proteinExistence type="predicted"/>
<dbReference type="RefSeq" id="WP_331808423.1">
    <property type="nucleotide sequence ID" value="NZ_JAZHOU010000001.1"/>
</dbReference>
<dbReference type="Pfam" id="PF06167">
    <property type="entry name" value="Peptidase_M90"/>
    <property type="match status" value="1"/>
</dbReference>
<evidence type="ECO:0000256" key="1">
    <source>
        <dbReference type="SAM" id="Phobius"/>
    </source>
</evidence>
<protein>
    <submittedName>
        <fullName evidence="2">Zinc-dependent peptidase</fullName>
    </submittedName>
</protein>
<evidence type="ECO:0000313" key="2">
    <source>
        <dbReference type="EMBL" id="MEF3077590.1"/>
    </source>
</evidence>
<keyword evidence="1" id="KW-1133">Transmembrane helix</keyword>
<dbReference type="InterPro" id="IPR024079">
    <property type="entry name" value="MetalloPept_cat_dom_sf"/>
</dbReference>
<name>A0ABU7W228_9FLAO</name>
<dbReference type="CDD" id="cd20170">
    <property type="entry name" value="Peptidase_M90-like"/>
    <property type="match status" value="1"/>
</dbReference>
<gene>
    <name evidence="2" type="ORF">V1468_01120</name>
</gene>
<dbReference type="PANTHER" id="PTHR30164:SF2">
    <property type="entry name" value="PROTEIN MTFA"/>
    <property type="match status" value="1"/>
</dbReference>
<organism evidence="2 3">
    <name type="scientific">Winogradskyella poriferorum</name>
    <dbReference type="NCBI Taxonomy" id="307627"/>
    <lineage>
        <taxon>Bacteria</taxon>
        <taxon>Pseudomonadati</taxon>
        <taxon>Bacteroidota</taxon>
        <taxon>Flavobacteriia</taxon>
        <taxon>Flavobacteriales</taxon>
        <taxon>Flavobacteriaceae</taxon>
        <taxon>Winogradskyella</taxon>
    </lineage>
</organism>
<comment type="caution">
    <text evidence="2">The sequence shown here is derived from an EMBL/GenBank/DDBJ whole genome shotgun (WGS) entry which is preliminary data.</text>
</comment>
<dbReference type="EMBL" id="JAZHOU010000001">
    <property type="protein sequence ID" value="MEF3077590.1"/>
    <property type="molecule type" value="Genomic_DNA"/>
</dbReference>
<accession>A0ABU7W228</accession>
<sequence>MILTCLQETQKPEINPTFRFILIVIFFSVLGVILLVKLYRVIESIYASKYKKPFFLNAVIFRSGLTNHQKSILKSEFEFYRKLEIEQQGIFRHRLATFINSKEFIGREGLVVDEEMKTLISATAIMLTFGFRNYLIELIDKVIIYPTAYYSNLNETYHKGETNPQLKSIVFSWEDFKKGYHIGDDNLNLGIHEFGHAIHLNAFGKDDVSSEIFRGGFDKLTSYLQDHKLVRDTLTTSKYFRAYAYTNQFEFFAVLLENFIETPDEFRGKFPKLYNFMKQMLNFNFAGY</sequence>
<dbReference type="SUPFAM" id="SSF55486">
    <property type="entry name" value="Metalloproteases ('zincins'), catalytic domain"/>
    <property type="match status" value="1"/>
</dbReference>
<dbReference type="Gene3D" id="1.10.472.150">
    <property type="entry name" value="Glucose-regulated metallo-peptidase M90, N-terminal domain"/>
    <property type="match status" value="1"/>
</dbReference>
<reference evidence="2 3" key="1">
    <citation type="submission" date="2024-02" db="EMBL/GenBank/DDBJ databases">
        <title>Winogradskyella poriferorum JCM 12885.</title>
        <authorList>
            <person name="Zhang D.-F."/>
            <person name="Fu Z.-Y."/>
        </authorList>
    </citation>
    <scope>NUCLEOTIDE SEQUENCE [LARGE SCALE GENOMIC DNA]</scope>
    <source>
        <strain evidence="2 3">JCM 12885</strain>
    </source>
</reference>
<evidence type="ECO:0000313" key="3">
    <source>
        <dbReference type="Proteomes" id="UP001356704"/>
    </source>
</evidence>
<dbReference type="PANTHER" id="PTHR30164">
    <property type="entry name" value="MTFA PEPTIDASE"/>
    <property type="match status" value="1"/>
</dbReference>
<dbReference type="InterPro" id="IPR042252">
    <property type="entry name" value="MtfA_N"/>
</dbReference>
<keyword evidence="1" id="KW-0472">Membrane</keyword>
<dbReference type="Proteomes" id="UP001356704">
    <property type="component" value="Unassembled WGS sequence"/>
</dbReference>
<dbReference type="Gene3D" id="3.40.390.10">
    <property type="entry name" value="Collagenase (Catalytic Domain)"/>
    <property type="match status" value="1"/>
</dbReference>
<keyword evidence="3" id="KW-1185">Reference proteome</keyword>
<feature type="transmembrane region" description="Helical" evidence="1">
    <location>
        <begin position="20"/>
        <end position="42"/>
    </location>
</feature>